<feature type="region of interest" description="Disordered" evidence="1">
    <location>
        <begin position="30"/>
        <end position="57"/>
    </location>
</feature>
<organism evidence="2 3">
    <name type="scientific">Streptomyces chiangmaiensis</name>
    <dbReference type="NCBI Taxonomy" id="766497"/>
    <lineage>
        <taxon>Bacteria</taxon>
        <taxon>Bacillati</taxon>
        <taxon>Actinomycetota</taxon>
        <taxon>Actinomycetes</taxon>
        <taxon>Kitasatosporales</taxon>
        <taxon>Streptomycetaceae</taxon>
        <taxon>Streptomyces</taxon>
    </lineage>
</organism>
<reference evidence="2" key="1">
    <citation type="submission" date="2024-01" db="EMBL/GenBank/DDBJ databases">
        <title>First draft genome sequence data of TA4-1, the type strain of Gram-positive actinobacterium Streptomyces chiangmaiensis.</title>
        <authorList>
            <person name="Yasawong M."/>
            <person name="Nantapong N."/>
        </authorList>
    </citation>
    <scope>NUCLEOTIDE SEQUENCE</scope>
    <source>
        <strain evidence="2">TA4-1</strain>
    </source>
</reference>
<name>A0ABU7FTS2_9ACTN</name>
<dbReference type="EMBL" id="JAYWVC010000160">
    <property type="protein sequence ID" value="MED7826494.1"/>
    <property type="molecule type" value="Genomic_DNA"/>
</dbReference>
<evidence type="ECO:0000313" key="2">
    <source>
        <dbReference type="EMBL" id="MED7826494.1"/>
    </source>
</evidence>
<evidence type="ECO:0008006" key="4">
    <source>
        <dbReference type="Google" id="ProtNLM"/>
    </source>
</evidence>
<protein>
    <recommendedName>
        <fullName evidence="4">ATP-binding protein</fullName>
    </recommendedName>
</protein>
<dbReference type="Proteomes" id="UP001333996">
    <property type="component" value="Unassembled WGS sequence"/>
</dbReference>
<evidence type="ECO:0000256" key="1">
    <source>
        <dbReference type="SAM" id="MobiDB-lite"/>
    </source>
</evidence>
<comment type="caution">
    <text evidence="2">The sequence shown here is derived from an EMBL/GenBank/DDBJ whole genome shotgun (WGS) entry which is preliminary data.</text>
</comment>
<feature type="compositionally biased region" description="Basic residues" evidence="1">
    <location>
        <begin position="32"/>
        <end position="42"/>
    </location>
</feature>
<dbReference type="InterPro" id="IPR036890">
    <property type="entry name" value="HATPase_C_sf"/>
</dbReference>
<proteinExistence type="predicted"/>
<accession>A0ABU7FTS2</accession>
<dbReference type="RefSeq" id="WP_329510891.1">
    <property type="nucleotide sequence ID" value="NZ_BAAAYZ010000190.1"/>
</dbReference>
<dbReference type="Gene3D" id="3.30.565.10">
    <property type="entry name" value="Histidine kinase-like ATPase, C-terminal domain"/>
    <property type="match status" value="1"/>
</dbReference>
<gene>
    <name evidence="2" type="ORF">VXC91_32245</name>
</gene>
<sequence length="57" mass="5930">MARGGGSDQASYGTFDEGGRGLFVVAQLAQRRGTRHGHHGKTIRAEPTTGSHLGLPA</sequence>
<keyword evidence="3" id="KW-1185">Reference proteome</keyword>
<evidence type="ECO:0000313" key="3">
    <source>
        <dbReference type="Proteomes" id="UP001333996"/>
    </source>
</evidence>